<protein>
    <submittedName>
        <fullName evidence="3">Cytochrome P460 family protein</fullName>
    </submittedName>
</protein>
<accession>A0ABV6D3K5</accession>
<keyword evidence="1" id="KW-0472">Membrane</keyword>
<proteinExistence type="predicted"/>
<keyword evidence="4" id="KW-1185">Reference proteome</keyword>
<dbReference type="InterPro" id="IPR032033">
    <property type="entry name" value="Cytochrome_P460"/>
</dbReference>
<dbReference type="CDD" id="cd20716">
    <property type="entry name" value="cyt_P460_fam"/>
    <property type="match status" value="1"/>
</dbReference>
<feature type="transmembrane region" description="Helical" evidence="1">
    <location>
        <begin position="52"/>
        <end position="69"/>
    </location>
</feature>
<gene>
    <name evidence="3" type="ORF">ACFFJ2_02285</name>
</gene>
<sequence>MHAIMPVARHPVSGRFGVRIVQIRVIRLICARGALAARTCIREERTMQTGRIAAALGLGAMLAAGFAFAQDDQPAFGGEADTAYAEALWNALRDAGYAGDGAIQMKPYEGTEPHGAILQTFWAEIEVEGARGMLIVKRNFGPAGISVEDVSNDPDGNLDSVTVMFQREEGYAPDSANWFWAKYLPDGSLDQTPDGMALAGRTAGCIACHASAAGDDFVFSMDMQP</sequence>
<keyword evidence="1" id="KW-0812">Transmembrane</keyword>
<dbReference type="Gene3D" id="3.50.70.20">
    <property type="entry name" value="Cytochrome P460"/>
    <property type="match status" value="1"/>
</dbReference>
<dbReference type="Pfam" id="PF16694">
    <property type="entry name" value="Cytochrome_P460"/>
    <property type="match status" value="1"/>
</dbReference>
<dbReference type="EMBL" id="JBHLXD010000003">
    <property type="protein sequence ID" value="MFC0207225.1"/>
    <property type="molecule type" value="Genomic_DNA"/>
</dbReference>
<feature type="domain" description="Cytochrome P460" evidence="2">
    <location>
        <begin position="132"/>
        <end position="220"/>
    </location>
</feature>
<evidence type="ECO:0000256" key="1">
    <source>
        <dbReference type="SAM" id="Phobius"/>
    </source>
</evidence>
<name>A0ABV6D3K5_9HYPH</name>
<dbReference type="Proteomes" id="UP001589755">
    <property type="component" value="Unassembled WGS sequence"/>
</dbReference>
<evidence type="ECO:0000313" key="4">
    <source>
        <dbReference type="Proteomes" id="UP001589755"/>
    </source>
</evidence>
<dbReference type="InterPro" id="IPR038142">
    <property type="entry name" value="Cytochrome_P460_sp"/>
</dbReference>
<comment type="caution">
    <text evidence="3">The sequence shown here is derived from an EMBL/GenBank/DDBJ whole genome shotgun (WGS) entry which is preliminary data.</text>
</comment>
<reference evidence="3 4" key="1">
    <citation type="submission" date="2024-09" db="EMBL/GenBank/DDBJ databases">
        <authorList>
            <person name="Sun Q."/>
            <person name="Mori K."/>
        </authorList>
    </citation>
    <scope>NUCLEOTIDE SEQUENCE [LARGE SCALE GENOMIC DNA]</scope>
    <source>
        <strain evidence="3 4">CCM 8543</strain>
    </source>
</reference>
<dbReference type="RefSeq" id="WP_261518481.1">
    <property type="nucleotide sequence ID" value="NZ_JAODNW010000001.1"/>
</dbReference>
<keyword evidence="1" id="KW-1133">Transmembrane helix</keyword>
<organism evidence="3 4">
    <name type="scientific">Chelativorans intermedius</name>
    <dbReference type="NCBI Taxonomy" id="515947"/>
    <lineage>
        <taxon>Bacteria</taxon>
        <taxon>Pseudomonadati</taxon>
        <taxon>Pseudomonadota</taxon>
        <taxon>Alphaproteobacteria</taxon>
        <taxon>Hyphomicrobiales</taxon>
        <taxon>Phyllobacteriaceae</taxon>
        <taxon>Chelativorans</taxon>
    </lineage>
</organism>
<evidence type="ECO:0000313" key="3">
    <source>
        <dbReference type="EMBL" id="MFC0207225.1"/>
    </source>
</evidence>
<evidence type="ECO:0000259" key="2">
    <source>
        <dbReference type="Pfam" id="PF16694"/>
    </source>
</evidence>